<organism evidence="1 2">
    <name type="scientific">Rhizophagus clarus</name>
    <dbReference type="NCBI Taxonomy" id="94130"/>
    <lineage>
        <taxon>Eukaryota</taxon>
        <taxon>Fungi</taxon>
        <taxon>Fungi incertae sedis</taxon>
        <taxon>Mucoromycota</taxon>
        <taxon>Glomeromycotina</taxon>
        <taxon>Glomeromycetes</taxon>
        <taxon>Glomerales</taxon>
        <taxon>Glomeraceae</taxon>
        <taxon>Rhizophagus</taxon>
    </lineage>
</organism>
<name>A0A8H3KTR1_9GLOM</name>
<dbReference type="EMBL" id="BLAL01000011">
    <property type="protein sequence ID" value="GES73873.1"/>
    <property type="molecule type" value="Genomic_DNA"/>
</dbReference>
<dbReference type="Proteomes" id="UP000615446">
    <property type="component" value="Unassembled WGS sequence"/>
</dbReference>
<sequence length="69" mass="7977">MLTFISDDPISYDRTNLKKIHSEGTDVIEVLELVLFLVTNIYCRSSQSFRNANACSVRYIFIILLHLII</sequence>
<evidence type="ECO:0000313" key="1">
    <source>
        <dbReference type="EMBL" id="GES73873.1"/>
    </source>
</evidence>
<evidence type="ECO:0000313" key="2">
    <source>
        <dbReference type="Proteomes" id="UP000615446"/>
    </source>
</evidence>
<dbReference type="AlphaFoldDB" id="A0A8H3KTR1"/>
<comment type="caution">
    <text evidence="1">The sequence shown here is derived from an EMBL/GenBank/DDBJ whole genome shotgun (WGS) entry which is preliminary data.</text>
</comment>
<reference evidence="1" key="1">
    <citation type="submission" date="2019-10" db="EMBL/GenBank/DDBJ databases">
        <title>Conservation and host-specific expression of non-tandemly repeated heterogenous ribosome RNA gene in arbuscular mycorrhizal fungi.</title>
        <authorList>
            <person name="Maeda T."/>
            <person name="Kobayashi Y."/>
            <person name="Nakagawa T."/>
            <person name="Ezawa T."/>
            <person name="Yamaguchi K."/>
            <person name="Bino T."/>
            <person name="Nishimoto Y."/>
            <person name="Shigenobu S."/>
            <person name="Kawaguchi M."/>
        </authorList>
    </citation>
    <scope>NUCLEOTIDE SEQUENCE</scope>
    <source>
        <strain evidence="1">HR1</strain>
    </source>
</reference>
<gene>
    <name evidence="1" type="ORF">RCL2_000137900</name>
</gene>
<protein>
    <submittedName>
        <fullName evidence="1">Uncharacterized protein</fullName>
    </submittedName>
</protein>
<proteinExistence type="predicted"/>
<accession>A0A8H3KTR1</accession>